<dbReference type="EMBL" id="JAVRQU010000006">
    <property type="protein sequence ID" value="KAK5701526.1"/>
    <property type="molecule type" value="Genomic_DNA"/>
</dbReference>
<evidence type="ECO:0000313" key="7">
    <source>
        <dbReference type="EMBL" id="KAK5701526.1"/>
    </source>
</evidence>
<dbReference type="GO" id="GO:0016705">
    <property type="term" value="F:oxidoreductase activity, acting on paired donors, with incorporation or reduction of molecular oxygen"/>
    <property type="evidence" value="ECO:0007669"/>
    <property type="project" value="InterPro"/>
</dbReference>
<feature type="binding site" description="axial binding residue" evidence="5">
    <location>
        <position position="197"/>
    </location>
    <ligand>
        <name>heme</name>
        <dbReference type="ChEBI" id="CHEBI:30413"/>
    </ligand>
    <ligandPart>
        <name>Fe</name>
        <dbReference type="ChEBI" id="CHEBI:18248"/>
    </ligandPart>
</feature>
<gene>
    <name evidence="7" type="ORF">LTR97_004341</name>
</gene>
<evidence type="ECO:0000256" key="1">
    <source>
        <dbReference type="ARBA" id="ARBA00001971"/>
    </source>
</evidence>
<dbReference type="PRINTS" id="PR00463">
    <property type="entry name" value="EP450I"/>
</dbReference>
<dbReference type="Proteomes" id="UP001310594">
    <property type="component" value="Unassembled WGS sequence"/>
</dbReference>
<evidence type="ECO:0000256" key="6">
    <source>
        <dbReference type="RuleBase" id="RU000461"/>
    </source>
</evidence>
<keyword evidence="4 5" id="KW-0408">Iron</keyword>
<protein>
    <recommendedName>
        <fullName evidence="9">Cytochrome P450</fullName>
    </recommendedName>
</protein>
<dbReference type="InterPro" id="IPR050121">
    <property type="entry name" value="Cytochrome_P450_monoxygenase"/>
</dbReference>
<name>A0AAN7W6F3_9PEZI</name>
<evidence type="ECO:0000256" key="5">
    <source>
        <dbReference type="PIRSR" id="PIRSR602401-1"/>
    </source>
</evidence>
<comment type="similarity">
    <text evidence="2 6">Belongs to the cytochrome P450 family.</text>
</comment>
<evidence type="ECO:0000256" key="4">
    <source>
        <dbReference type="ARBA" id="ARBA00023004"/>
    </source>
</evidence>
<organism evidence="7 8">
    <name type="scientific">Elasticomyces elasticus</name>
    <dbReference type="NCBI Taxonomy" id="574655"/>
    <lineage>
        <taxon>Eukaryota</taxon>
        <taxon>Fungi</taxon>
        <taxon>Dikarya</taxon>
        <taxon>Ascomycota</taxon>
        <taxon>Pezizomycotina</taxon>
        <taxon>Dothideomycetes</taxon>
        <taxon>Dothideomycetidae</taxon>
        <taxon>Mycosphaerellales</taxon>
        <taxon>Teratosphaeriaceae</taxon>
        <taxon>Elasticomyces</taxon>
    </lineage>
</organism>
<evidence type="ECO:0000313" key="8">
    <source>
        <dbReference type="Proteomes" id="UP001310594"/>
    </source>
</evidence>
<comment type="caution">
    <text evidence="7">The sequence shown here is derived from an EMBL/GenBank/DDBJ whole genome shotgun (WGS) entry which is preliminary data.</text>
</comment>
<evidence type="ECO:0008006" key="9">
    <source>
        <dbReference type="Google" id="ProtNLM"/>
    </source>
</evidence>
<dbReference type="PANTHER" id="PTHR24305">
    <property type="entry name" value="CYTOCHROME P450"/>
    <property type="match status" value="1"/>
</dbReference>
<dbReference type="InterPro" id="IPR002401">
    <property type="entry name" value="Cyt_P450_E_grp-I"/>
</dbReference>
<keyword evidence="3 5" id="KW-0479">Metal-binding</keyword>
<dbReference type="GO" id="GO:0020037">
    <property type="term" value="F:heme binding"/>
    <property type="evidence" value="ECO:0007669"/>
    <property type="project" value="InterPro"/>
</dbReference>
<comment type="cofactor">
    <cofactor evidence="1 5">
        <name>heme</name>
        <dbReference type="ChEBI" id="CHEBI:30413"/>
    </cofactor>
</comment>
<dbReference type="PANTHER" id="PTHR24305:SF166">
    <property type="entry name" value="CYTOCHROME P450 12A4, MITOCHONDRIAL-RELATED"/>
    <property type="match status" value="1"/>
</dbReference>
<accession>A0AAN7W6F3</accession>
<dbReference type="Gene3D" id="1.10.630.10">
    <property type="entry name" value="Cytochrome P450"/>
    <property type="match status" value="1"/>
</dbReference>
<evidence type="ECO:0000256" key="3">
    <source>
        <dbReference type="ARBA" id="ARBA00022723"/>
    </source>
</evidence>
<dbReference type="GO" id="GO:0004497">
    <property type="term" value="F:monooxygenase activity"/>
    <property type="evidence" value="ECO:0007669"/>
    <property type="project" value="UniProtKB-KW"/>
</dbReference>
<proteinExistence type="inferred from homology"/>
<dbReference type="InterPro" id="IPR001128">
    <property type="entry name" value="Cyt_P450"/>
</dbReference>
<sequence length="312" mass="34876">MRSHATKACHAYGVSSTTSNQRISNLFHTVLASKLPDDEKTAARLAHEGVEALIAGSITSPRILIRAMYHILADPLLAERVKEEVRRIMPDTGTVPDLRVLESSAYMRAVVKEALRMAQIVTARIPVVAPLNDLKYGNYGLPAGTIISYSLAYSLMDSDIFFDPKVFRPERWLASDPAHLMKMEQSFTVFGVGSRKCLGMDFALANLLTAVVVLFRRFPGMTLVDVVCERDLDHHRSWFIGEPRAESPGVQISLAPPKPSRLNEHMDTRSHVPKNTLAKRVATWQSRMWPPGTTIYGLDAMLRVVRLVLIMR</sequence>
<keyword evidence="6" id="KW-0560">Oxidoreductase</keyword>
<dbReference type="PRINTS" id="PR00385">
    <property type="entry name" value="P450"/>
</dbReference>
<dbReference type="GO" id="GO:0005506">
    <property type="term" value="F:iron ion binding"/>
    <property type="evidence" value="ECO:0007669"/>
    <property type="project" value="InterPro"/>
</dbReference>
<keyword evidence="5 6" id="KW-0349">Heme</keyword>
<evidence type="ECO:0000256" key="2">
    <source>
        <dbReference type="ARBA" id="ARBA00010617"/>
    </source>
</evidence>
<dbReference type="InterPro" id="IPR017972">
    <property type="entry name" value="Cyt_P450_CS"/>
</dbReference>
<dbReference type="PROSITE" id="PS00086">
    <property type="entry name" value="CYTOCHROME_P450"/>
    <property type="match status" value="1"/>
</dbReference>
<dbReference type="Pfam" id="PF00067">
    <property type="entry name" value="p450"/>
    <property type="match status" value="1"/>
</dbReference>
<reference evidence="7" key="1">
    <citation type="submission" date="2023-08" db="EMBL/GenBank/DDBJ databases">
        <title>Black Yeasts Isolated from many extreme environments.</title>
        <authorList>
            <person name="Coleine C."/>
            <person name="Stajich J.E."/>
            <person name="Selbmann L."/>
        </authorList>
    </citation>
    <scope>NUCLEOTIDE SEQUENCE</scope>
    <source>
        <strain evidence="7">CCFEE 5810</strain>
    </source>
</reference>
<dbReference type="SUPFAM" id="SSF48264">
    <property type="entry name" value="Cytochrome P450"/>
    <property type="match status" value="1"/>
</dbReference>
<dbReference type="AlphaFoldDB" id="A0AAN7W6F3"/>
<dbReference type="InterPro" id="IPR036396">
    <property type="entry name" value="Cyt_P450_sf"/>
</dbReference>
<keyword evidence="6" id="KW-0503">Monooxygenase</keyword>